<reference evidence="2 3" key="1">
    <citation type="journal article" date="2015" name="Genome Biol. Evol.">
        <title>Phylogenomic analyses indicate that early fungi evolved digesting cell walls of algal ancestors of land plants.</title>
        <authorList>
            <person name="Chang Y."/>
            <person name="Wang S."/>
            <person name="Sekimoto S."/>
            <person name="Aerts A.L."/>
            <person name="Choi C."/>
            <person name="Clum A."/>
            <person name="LaButti K.M."/>
            <person name="Lindquist E.A."/>
            <person name="Yee Ngan C."/>
            <person name="Ohm R.A."/>
            <person name="Salamov A.A."/>
            <person name="Grigoriev I.V."/>
            <person name="Spatafora J.W."/>
            <person name="Berbee M.L."/>
        </authorList>
    </citation>
    <scope>NUCLEOTIDE SEQUENCE [LARGE SCALE GENOMIC DNA]</scope>
    <source>
        <strain evidence="2 3">JEL478</strain>
    </source>
</reference>
<feature type="region of interest" description="Disordered" evidence="1">
    <location>
        <begin position="420"/>
        <end position="460"/>
    </location>
</feature>
<evidence type="ECO:0000256" key="1">
    <source>
        <dbReference type="SAM" id="MobiDB-lite"/>
    </source>
</evidence>
<dbReference type="AlphaFoldDB" id="A0A139A7N3"/>
<dbReference type="SUPFAM" id="SSF81383">
    <property type="entry name" value="F-box domain"/>
    <property type="match status" value="1"/>
</dbReference>
<protein>
    <recommendedName>
        <fullName evidence="4">F-box domain-containing protein</fullName>
    </recommendedName>
</protein>
<accession>A0A139A7N3</accession>
<dbReference type="InterPro" id="IPR036047">
    <property type="entry name" value="F-box-like_dom_sf"/>
</dbReference>
<keyword evidence="3" id="KW-1185">Reference proteome</keyword>
<proteinExistence type="predicted"/>
<evidence type="ECO:0008006" key="4">
    <source>
        <dbReference type="Google" id="ProtNLM"/>
    </source>
</evidence>
<gene>
    <name evidence="2" type="ORF">M427DRAFT_502123</name>
</gene>
<evidence type="ECO:0000313" key="3">
    <source>
        <dbReference type="Proteomes" id="UP000070544"/>
    </source>
</evidence>
<dbReference type="EMBL" id="KQ965785">
    <property type="protein sequence ID" value="KXS12790.1"/>
    <property type="molecule type" value="Genomic_DNA"/>
</dbReference>
<organism evidence="2 3">
    <name type="scientific">Gonapodya prolifera (strain JEL478)</name>
    <name type="common">Monoblepharis prolifera</name>
    <dbReference type="NCBI Taxonomy" id="1344416"/>
    <lineage>
        <taxon>Eukaryota</taxon>
        <taxon>Fungi</taxon>
        <taxon>Fungi incertae sedis</taxon>
        <taxon>Chytridiomycota</taxon>
        <taxon>Chytridiomycota incertae sedis</taxon>
        <taxon>Monoblepharidomycetes</taxon>
        <taxon>Monoblepharidales</taxon>
        <taxon>Gonapodyaceae</taxon>
        <taxon>Gonapodya</taxon>
    </lineage>
</organism>
<feature type="compositionally biased region" description="Basic and acidic residues" evidence="1">
    <location>
        <begin position="421"/>
        <end position="436"/>
    </location>
</feature>
<feature type="compositionally biased region" description="Basic residues" evidence="1">
    <location>
        <begin position="450"/>
        <end position="460"/>
    </location>
</feature>
<name>A0A139A7N3_GONPJ</name>
<evidence type="ECO:0000313" key="2">
    <source>
        <dbReference type="EMBL" id="KXS12790.1"/>
    </source>
</evidence>
<dbReference type="Proteomes" id="UP000070544">
    <property type="component" value="Unassembled WGS sequence"/>
</dbReference>
<sequence>MSLQIMQESPSELPISVSSSPAGISRLPLETFHRIFRLLPPRTFYATVPFVCRVFRAASVNAIPGCPGGNTVAIDCSVTLSFDPPDDSDFDAVQYADVESGISCEFFCPEEFPLVAAEAEAGNNVVRTSFRAKVFVYPGTLFEDDGVNLRELLSSFVTVNAPLDFMGLLGRSGMVFNVANISQVTLVGRAVLMPGDITFKSKTFRGRNARQTALVSPKVSESRRGLVKSFDLRSLAIDYNWSRSPESAAHAPLNTLRAASVFPNLKELHVVYIRSGTKPPIQPHLSYLEVITLELIHPVRSGISAEDIARELREIDLYLDLEIYYRTTGRIHPNPAETKSLSRSKAKQRVLGTLKALFTVASTQIKYTVQEFHTDTFCFASTGVVSSKWVVSQQSRSRQADENFAYWFAKKLDVLAEECEGAAKEDSTESGRKPSESDDDDRSSNLLSAPRRKLQRRSQE</sequence>